<protein>
    <submittedName>
        <fullName evidence="4">ADP-ribose pyrophosphatase</fullName>
    </submittedName>
</protein>
<proteinExistence type="predicted"/>
<dbReference type="PRINTS" id="PR00502">
    <property type="entry name" value="NUDIXFAMILY"/>
</dbReference>
<dbReference type="InterPro" id="IPR015797">
    <property type="entry name" value="NUDIX_hydrolase-like_dom_sf"/>
</dbReference>
<comment type="caution">
    <text evidence="4">The sequence shown here is derived from an EMBL/GenBank/DDBJ whole genome shotgun (WGS) entry which is preliminary data.</text>
</comment>
<name>A0ABR4MCM4_9PEZI</name>
<gene>
    <name evidence="4" type="ORF">HOO65_070473</name>
</gene>
<dbReference type="InterPro" id="IPR020476">
    <property type="entry name" value="Nudix_hydrolase"/>
</dbReference>
<dbReference type="CDD" id="cd18888">
    <property type="entry name" value="NUDIX_ADPRase_Nudt5"/>
    <property type="match status" value="1"/>
</dbReference>
<feature type="region of interest" description="Disordered" evidence="2">
    <location>
        <begin position="354"/>
        <end position="376"/>
    </location>
</feature>
<dbReference type="PROSITE" id="PS51462">
    <property type="entry name" value="NUDIX"/>
    <property type="match status" value="1"/>
</dbReference>
<keyword evidence="1" id="KW-0378">Hydrolase</keyword>
<dbReference type="PANTHER" id="PTHR11839">
    <property type="entry name" value="UDP/ADP-SUGAR PYROPHOSPHATASE"/>
    <property type="match status" value="1"/>
</dbReference>
<dbReference type="PROSITE" id="PS00893">
    <property type="entry name" value="NUDIX_BOX"/>
    <property type="match status" value="1"/>
</dbReference>
<evidence type="ECO:0000259" key="3">
    <source>
        <dbReference type="PROSITE" id="PS51462"/>
    </source>
</evidence>
<evidence type="ECO:0000256" key="2">
    <source>
        <dbReference type="SAM" id="MobiDB-lite"/>
    </source>
</evidence>
<dbReference type="Proteomes" id="UP001610728">
    <property type="component" value="Unassembled WGS sequence"/>
</dbReference>
<dbReference type="Pfam" id="PF00293">
    <property type="entry name" value="NUDIX"/>
    <property type="match status" value="1"/>
</dbReference>
<dbReference type="PANTHER" id="PTHR11839:SF1">
    <property type="entry name" value="ADP-SUGAR PYROPHOSPHATASE"/>
    <property type="match status" value="1"/>
</dbReference>
<dbReference type="EMBL" id="JABSNW010000007">
    <property type="protein sequence ID" value="KAL2886011.1"/>
    <property type="molecule type" value="Genomic_DNA"/>
</dbReference>
<feature type="domain" description="Nudix hydrolase" evidence="3">
    <location>
        <begin position="51"/>
        <end position="188"/>
    </location>
</feature>
<organism evidence="4 5">
    <name type="scientific">Ceratocystis lukuohia</name>
    <dbReference type="NCBI Taxonomy" id="2019550"/>
    <lineage>
        <taxon>Eukaryota</taxon>
        <taxon>Fungi</taxon>
        <taxon>Dikarya</taxon>
        <taxon>Ascomycota</taxon>
        <taxon>Pezizomycotina</taxon>
        <taxon>Sordariomycetes</taxon>
        <taxon>Hypocreomycetidae</taxon>
        <taxon>Microascales</taxon>
        <taxon>Ceratocystidaceae</taxon>
        <taxon>Ceratocystis</taxon>
    </lineage>
</organism>
<dbReference type="InterPro" id="IPR020084">
    <property type="entry name" value="NUDIX_hydrolase_CS"/>
</dbReference>
<dbReference type="InterPro" id="IPR000086">
    <property type="entry name" value="NUDIX_hydrolase_dom"/>
</dbReference>
<keyword evidence="5" id="KW-1185">Reference proteome</keyword>
<dbReference type="SUPFAM" id="SSF55811">
    <property type="entry name" value="Nudix"/>
    <property type="match status" value="1"/>
</dbReference>
<sequence length="567" mass="63916">MSASDSKHISFTKLPESEAVWTKLVKCTYLDPTGTQRTWESAERTTRPKDCDIDGVGIVAILERESGPEIMLQKQYRPPVERVCIEIPAGLIDAGETAEQAAVRELREETGYVGTVKDVSPIMFNDPGFCNTNLRTVHMTVDMSLPENQNPKPQLEEEEFIEVFFVPLNTLFAECKRLEAEGYAIDARIGTLAEGFKEYQPSEYDPAPPAAPNDKLCTGASFAECLGDAMPWLTYPVRKLVFTIYSLKKSKLRKMLISSGNDKPDPTTALAQRQTTIRDVLELRAILSGKLRLPVELVDLILDMAEYWVCSRTQMTQSCSVAQAIRERRDNSFHSSGNLLALRSDIIGRCAGHDGPGSQAFQEHQPVDRTPATPAAPNEKLCSGASFAECLGDTMPGLTYPVRKLVFTIWSHDQGWASEGRDPTNVYNNSWTWFEVGLERFVQHEEKTNMPDLSKARTVIPRSQAKDGDRKLDMDYHRDQYLIQLNRQADSITAQHCVEWRWDDSIELDQGRADTEFRKQGRSPTTPSGEFVRNLQVGDIITIWAKARFPGWRNEVESVTLDVHWAY</sequence>
<evidence type="ECO:0000313" key="5">
    <source>
        <dbReference type="Proteomes" id="UP001610728"/>
    </source>
</evidence>
<evidence type="ECO:0000313" key="4">
    <source>
        <dbReference type="EMBL" id="KAL2886011.1"/>
    </source>
</evidence>
<accession>A0ABR4MCM4</accession>
<evidence type="ECO:0000256" key="1">
    <source>
        <dbReference type="ARBA" id="ARBA00022801"/>
    </source>
</evidence>
<dbReference type="RefSeq" id="XP_070857191.1">
    <property type="nucleotide sequence ID" value="XM_071004833.1"/>
</dbReference>
<reference evidence="4 5" key="1">
    <citation type="submission" date="2020-05" db="EMBL/GenBank/DDBJ databases">
        <title>Ceratocystis lukuohia genome.</title>
        <authorList>
            <person name="Harrington T.C."/>
            <person name="Kim K."/>
            <person name="Mayers C.G."/>
        </authorList>
    </citation>
    <scope>NUCLEOTIDE SEQUENCE [LARGE SCALE GENOMIC DNA]</scope>
    <source>
        <strain evidence="4 5">C4212</strain>
    </source>
</reference>
<dbReference type="Gene3D" id="3.90.79.10">
    <property type="entry name" value="Nucleoside Triphosphate Pyrophosphohydrolase"/>
    <property type="match status" value="1"/>
</dbReference>
<dbReference type="GeneID" id="98120578"/>